<sequence>MNSAAPFSANAPANAIEAEPRVIVDAQIHLWLESRPYRPWVPGRNAQLPEPFTYERYLAMREGSGVDRAIIVPPSIEGIRTDYAQEAVNKHPDVFRIMALIDPTRPDLAAAFPRWREQTGVLGIRMACPVEHPEWLLNGTTDWIWPAAEKAGLPIMFLTTGQLHLFDTIAERHPNLPLIIDHLGVSYAALQQGLFDQTIDAAVALAKYPNVSIKLSSLGLFSREVWPWRDLDDTIKRLFDVYGPERCYWGTDVTASIARSEATYRQRVTHFTEELGFFSESDLDWIMGRAILKRLDWQ</sequence>
<dbReference type="SUPFAM" id="SSF51556">
    <property type="entry name" value="Metallo-dependent hydrolases"/>
    <property type="match status" value="1"/>
</dbReference>
<dbReference type="InterPro" id="IPR006680">
    <property type="entry name" value="Amidohydro-rel"/>
</dbReference>
<dbReference type="InterPro" id="IPR052350">
    <property type="entry name" value="Metallo-dep_Lactonases"/>
</dbReference>
<keyword evidence="4" id="KW-1185">Reference proteome</keyword>
<evidence type="ECO:0000313" key="4">
    <source>
        <dbReference type="Proteomes" id="UP000566813"/>
    </source>
</evidence>
<evidence type="ECO:0000259" key="2">
    <source>
        <dbReference type="Pfam" id="PF04909"/>
    </source>
</evidence>
<comment type="caution">
    <text evidence="3">The sequence shown here is derived from an EMBL/GenBank/DDBJ whole genome shotgun (WGS) entry which is preliminary data.</text>
</comment>
<dbReference type="EMBL" id="JACLAW010000011">
    <property type="protein sequence ID" value="MBC2666705.1"/>
    <property type="molecule type" value="Genomic_DNA"/>
</dbReference>
<protein>
    <submittedName>
        <fullName evidence="3">Amidohydrolase family protein</fullName>
    </submittedName>
</protein>
<evidence type="ECO:0000313" key="3">
    <source>
        <dbReference type="EMBL" id="MBC2666705.1"/>
    </source>
</evidence>
<name>A0A7X1KMV8_9SPHN</name>
<evidence type="ECO:0000256" key="1">
    <source>
        <dbReference type="ARBA" id="ARBA00038310"/>
    </source>
</evidence>
<dbReference type="Gene3D" id="3.20.20.140">
    <property type="entry name" value="Metal-dependent hydrolases"/>
    <property type="match status" value="1"/>
</dbReference>
<dbReference type="Pfam" id="PF04909">
    <property type="entry name" value="Amidohydro_2"/>
    <property type="match status" value="1"/>
</dbReference>
<proteinExistence type="inferred from homology"/>
<dbReference type="PANTHER" id="PTHR43569:SF2">
    <property type="entry name" value="AMIDOHYDROLASE-RELATED DOMAIN-CONTAINING PROTEIN"/>
    <property type="match status" value="1"/>
</dbReference>
<dbReference type="Proteomes" id="UP000566813">
    <property type="component" value="Unassembled WGS sequence"/>
</dbReference>
<dbReference type="PANTHER" id="PTHR43569">
    <property type="entry name" value="AMIDOHYDROLASE"/>
    <property type="match status" value="1"/>
</dbReference>
<organism evidence="3 4">
    <name type="scientific">Novosphingobium flavum</name>
    <dbReference type="NCBI Taxonomy" id="1778672"/>
    <lineage>
        <taxon>Bacteria</taxon>
        <taxon>Pseudomonadati</taxon>
        <taxon>Pseudomonadota</taxon>
        <taxon>Alphaproteobacteria</taxon>
        <taxon>Sphingomonadales</taxon>
        <taxon>Sphingomonadaceae</taxon>
        <taxon>Novosphingobium</taxon>
    </lineage>
</organism>
<keyword evidence="3" id="KW-0378">Hydrolase</keyword>
<dbReference type="AlphaFoldDB" id="A0A7X1KMV8"/>
<feature type="domain" description="Amidohydrolase-related" evidence="2">
    <location>
        <begin position="24"/>
        <end position="287"/>
    </location>
</feature>
<comment type="similarity">
    <text evidence="1">Belongs to the metallo-dependent hydrolases superfamily.</text>
</comment>
<dbReference type="GO" id="GO:0016787">
    <property type="term" value="F:hydrolase activity"/>
    <property type="evidence" value="ECO:0007669"/>
    <property type="project" value="UniProtKB-KW"/>
</dbReference>
<gene>
    <name evidence="3" type="ORF">H7F51_14380</name>
</gene>
<accession>A0A7X1KMV8</accession>
<dbReference type="InterPro" id="IPR032466">
    <property type="entry name" value="Metal_Hydrolase"/>
</dbReference>
<reference evidence="3 4" key="1">
    <citation type="submission" date="2020-08" db="EMBL/GenBank/DDBJ databases">
        <title>The genome sequence of type strain Novosphingobium flavum NBRC 111647.</title>
        <authorList>
            <person name="Liu Y."/>
        </authorList>
    </citation>
    <scope>NUCLEOTIDE SEQUENCE [LARGE SCALE GENOMIC DNA]</scope>
    <source>
        <strain evidence="3 4">NBRC 111647</strain>
    </source>
</reference>